<dbReference type="EC" id="2.3.1.180" evidence="8"/>
<evidence type="ECO:0000313" key="7">
    <source>
        <dbReference type="EMBL" id="GFM96933.1"/>
    </source>
</evidence>
<evidence type="ECO:0000313" key="10">
    <source>
        <dbReference type="Proteomes" id="UP000530403"/>
    </source>
</evidence>
<organism evidence="7 9">
    <name type="scientific">Streptomyces fulvorobeus</name>
    <dbReference type="NCBI Taxonomy" id="284028"/>
    <lineage>
        <taxon>Bacteria</taxon>
        <taxon>Bacillati</taxon>
        <taxon>Actinomycetota</taxon>
        <taxon>Actinomycetes</taxon>
        <taxon>Kitasatosporales</taxon>
        <taxon>Streptomycetaceae</taxon>
        <taxon>Streptomyces</taxon>
    </lineage>
</organism>
<dbReference type="GO" id="GO:0004315">
    <property type="term" value="F:3-oxoacyl-[acyl-carrier-protein] synthase activity"/>
    <property type="evidence" value="ECO:0007669"/>
    <property type="project" value="InterPro"/>
</dbReference>
<keyword evidence="4" id="KW-0472">Membrane</keyword>
<protein>
    <submittedName>
        <fullName evidence="7">3-oxoacyl-ACP synthase</fullName>
    </submittedName>
    <submittedName>
        <fullName evidence="8">3-oxoacyl-[acyl-carrier-protein] synthase-3</fullName>
        <ecNumber evidence="8">2.3.1.180</ecNumber>
    </submittedName>
</protein>
<proteinExistence type="predicted"/>
<dbReference type="Pfam" id="PF08541">
    <property type="entry name" value="ACP_syn_III_C"/>
    <property type="match status" value="1"/>
</dbReference>
<sequence length="337" mass="35892">MESKVYTRIREVAVEVPDGRQSVAELDAMLRSAAGDLPVPDQPLERLYGLKSRVIAPPDAYPSTLATAAARKALDRADCPASDIDLLIYAAVTSDMEEPATAHIVGAALGTRCPAFDVKNACNAVINALEIADALIRRGSYRRVLIVSGEVLSRFARRRIHDRADLTLALATFTGADLGSALLVEASPEPGIIASRFAADSSGWATAYLPNAFAQGNHDGQLTEARIDSAGLVAAFERGPVKEAMALLTDLDIAPDTVDFACFHQPSVNLLHRLCRHSGIPDDRTVTTVPHYGNVGSGSLPLQLDLAKRSGRLHRGDRVVLIGVASGVSIGVMVLQW</sequence>
<dbReference type="AlphaFoldDB" id="A0A7J0C4V9"/>
<dbReference type="PANTHER" id="PTHR34069">
    <property type="entry name" value="3-OXOACYL-[ACYL-CARRIER-PROTEIN] SYNTHASE 3"/>
    <property type="match status" value="1"/>
</dbReference>
<keyword evidence="9" id="KW-1185">Reference proteome</keyword>
<dbReference type="Proteomes" id="UP000530403">
    <property type="component" value="Unassembled WGS sequence"/>
</dbReference>
<dbReference type="SUPFAM" id="SSF53901">
    <property type="entry name" value="Thiolase-like"/>
    <property type="match status" value="1"/>
</dbReference>
<reference evidence="8 10" key="2">
    <citation type="submission" date="2020-07" db="EMBL/GenBank/DDBJ databases">
        <title>Sequencing the genomes of 1000 actinobacteria strains.</title>
        <authorList>
            <person name="Klenk H.-P."/>
        </authorList>
    </citation>
    <scope>NUCLEOTIDE SEQUENCE [LARGE SCALE GENOMIC DNA]</scope>
    <source>
        <strain evidence="8 10">DSM 41455</strain>
    </source>
</reference>
<keyword evidence="4" id="KW-0812">Transmembrane</keyword>
<keyword evidence="1" id="KW-0963">Cytoplasm</keyword>
<feature type="transmembrane region" description="Helical" evidence="4">
    <location>
        <begin position="319"/>
        <end position="336"/>
    </location>
</feature>
<dbReference type="GO" id="GO:0006633">
    <property type="term" value="P:fatty acid biosynthetic process"/>
    <property type="evidence" value="ECO:0007669"/>
    <property type="project" value="InterPro"/>
</dbReference>
<dbReference type="EMBL" id="JACCCF010000001">
    <property type="protein sequence ID" value="NYE40635.1"/>
    <property type="molecule type" value="Genomic_DNA"/>
</dbReference>
<keyword evidence="2 8" id="KW-0808">Transferase</keyword>
<name>A0A7J0C4V9_9ACTN</name>
<accession>A0A7J0C4V9</accession>
<evidence type="ECO:0000259" key="5">
    <source>
        <dbReference type="Pfam" id="PF08541"/>
    </source>
</evidence>
<comment type="caution">
    <text evidence="7">The sequence shown here is derived from an EMBL/GenBank/DDBJ whole genome shotgun (WGS) entry which is preliminary data.</text>
</comment>
<reference evidence="7 9" key="1">
    <citation type="submission" date="2020-05" db="EMBL/GenBank/DDBJ databases">
        <title>Whole genome shotgun sequence of Streptomyces fulvorobeus NBRC 15897.</title>
        <authorList>
            <person name="Komaki H."/>
            <person name="Tamura T."/>
        </authorList>
    </citation>
    <scope>NUCLEOTIDE SEQUENCE [LARGE SCALE GENOMIC DNA]</scope>
    <source>
        <strain evidence="7 9">NBRC 15897</strain>
    </source>
</reference>
<dbReference type="InterPro" id="IPR013751">
    <property type="entry name" value="ACP_syn_III_N"/>
</dbReference>
<gene>
    <name evidence="7" type="primary">fabH_3</name>
    <name evidence="8" type="ORF">HEB29_001646</name>
    <name evidence="7" type="ORF">Sfulv_17440</name>
</gene>
<evidence type="ECO:0000256" key="1">
    <source>
        <dbReference type="ARBA" id="ARBA00022490"/>
    </source>
</evidence>
<evidence type="ECO:0000313" key="9">
    <source>
        <dbReference type="Proteomes" id="UP000498980"/>
    </source>
</evidence>
<keyword evidence="4" id="KW-1133">Transmembrane helix</keyword>
<dbReference type="GO" id="GO:0033818">
    <property type="term" value="F:beta-ketoacyl-acyl-carrier-protein synthase III activity"/>
    <property type="evidence" value="ECO:0007669"/>
    <property type="project" value="UniProtKB-EC"/>
</dbReference>
<dbReference type="RefSeq" id="WP_173313081.1">
    <property type="nucleotide sequence ID" value="NZ_BAAAUE010000007.1"/>
</dbReference>
<evidence type="ECO:0000256" key="2">
    <source>
        <dbReference type="ARBA" id="ARBA00022679"/>
    </source>
</evidence>
<dbReference type="GO" id="GO:0044550">
    <property type="term" value="P:secondary metabolite biosynthetic process"/>
    <property type="evidence" value="ECO:0007669"/>
    <property type="project" value="TreeGrafter"/>
</dbReference>
<dbReference type="InterPro" id="IPR016039">
    <property type="entry name" value="Thiolase-like"/>
</dbReference>
<evidence type="ECO:0000259" key="6">
    <source>
        <dbReference type="Pfam" id="PF08545"/>
    </source>
</evidence>
<dbReference type="InterPro" id="IPR013747">
    <property type="entry name" value="ACP_syn_III_C"/>
</dbReference>
<keyword evidence="3 8" id="KW-0012">Acyltransferase</keyword>
<feature type="domain" description="Beta-ketoacyl-[acyl-carrier-protein] synthase III N-terminal" evidence="6">
    <location>
        <begin position="116"/>
        <end position="200"/>
    </location>
</feature>
<dbReference type="Proteomes" id="UP000498980">
    <property type="component" value="Unassembled WGS sequence"/>
</dbReference>
<dbReference type="Gene3D" id="3.40.47.10">
    <property type="match status" value="2"/>
</dbReference>
<dbReference type="Pfam" id="PF08545">
    <property type="entry name" value="ACP_syn_III"/>
    <property type="match status" value="1"/>
</dbReference>
<evidence type="ECO:0000256" key="3">
    <source>
        <dbReference type="ARBA" id="ARBA00023315"/>
    </source>
</evidence>
<evidence type="ECO:0000313" key="8">
    <source>
        <dbReference type="EMBL" id="NYE40635.1"/>
    </source>
</evidence>
<feature type="domain" description="Beta-ketoacyl-[acyl-carrier-protein] synthase III C-terminal" evidence="5">
    <location>
        <begin position="251"/>
        <end position="337"/>
    </location>
</feature>
<dbReference type="EMBL" id="BLWC01000001">
    <property type="protein sequence ID" value="GFM96933.1"/>
    <property type="molecule type" value="Genomic_DNA"/>
</dbReference>
<evidence type="ECO:0000256" key="4">
    <source>
        <dbReference type="SAM" id="Phobius"/>
    </source>
</evidence>
<dbReference type="CDD" id="cd00830">
    <property type="entry name" value="KAS_III"/>
    <property type="match status" value="1"/>
</dbReference>
<dbReference type="PANTHER" id="PTHR34069:SF2">
    <property type="entry name" value="BETA-KETOACYL-[ACYL-CARRIER-PROTEIN] SYNTHASE III"/>
    <property type="match status" value="1"/>
</dbReference>